<evidence type="ECO:0000259" key="3">
    <source>
        <dbReference type="PROSITE" id="PS51186"/>
    </source>
</evidence>
<evidence type="ECO:0000313" key="4">
    <source>
        <dbReference type="EMBL" id="OIQ84926.1"/>
    </source>
</evidence>
<feature type="domain" description="N-acetyltransferase" evidence="3">
    <location>
        <begin position="17"/>
        <end position="153"/>
    </location>
</feature>
<proteinExistence type="predicted"/>
<dbReference type="AlphaFoldDB" id="A0A1J5QN01"/>
<dbReference type="PANTHER" id="PTHR43877:SF2">
    <property type="entry name" value="AMINOALKYLPHOSPHONATE N-ACETYLTRANSFERASE-RELATED"/>
    <property type="match status" value="1"/>
</dbReference>
<dbReference type="InterPro" id="IPR000182">
    <property type="entry name" value="GNAT_dom"/>
</dbReference>
<dbReference type="CDD" id="cd04301">
    <property type="entry name" value="NAT_SF"/>
    <property type="match status" value="2"/>
</dbReference>
<dbReference type="Gene3D" id="3.40.630.30">
    <property type="match status" value="2"/>
</dbReference>
<dbReference type="GO" id="GO:0016747">
    <property type="term" value="F:acyltransferase activity, transferring groups other than amino-acyl groups"/>
    <property type="evidence" value="ECO:0007669"/>
    <property type="project" value="InterPro"/>
</dbReference>
<dbReference type="InterPro" id="IPR050832">
    <property type="entry name" value="Bact_Acetyltransf"/>
</dbReference>
<sequence>MNACTPEESAVGSGVTIETVPWDDPDADRLRTTQQDELKERYGGVADLEPHIPPEGVAAMLLVRVDGVAAGCGALRGRGEGIGELKRMFVSPEFRGRGLSRLVLVELERRAVALGWERLILETGVLQPEAIGLYLSEGYTPMPNYPPYDVEADSRCFTTVLPAGRAAVRDGQGLASGAARATGSGSPAGRDSRAARPEVEFLDVPFVDPRAVGLRREMYDEMAALYPDRDVFIDAFDAMEADIGREARVTVLATVDGRAVGTALLRPAGDRFGPTAGEVKKVFVRPDARGLGVARRLMTALETAARAAGWSSLVLQTGSRQPEAIALYVSHGYRPVAPYGPYVGDAVSLCFQKVLGA</sequence>
<evidence type="ECO:0000256" key="1">
    <source>
        <dbReference type="ARBA" id="ARBA00022679"/>
    </source>
</evidence>
<protein>
    <submittedName>
        <fullName evidence="4">Acetyltransferase YpeA</fullName>
    </submittedName>
</protein>
<dbReference type="PANTHER" id="PTHR43877">
    <property type="entry name" value="AMINOALKYLPHOSPHONATE N-ACETYLTRANSFERASE-RELATED-RELATED"/>
    <property type="match status" value="1"/>
</dbReference>
<dbReference type="Pfam" id="PF00583">
    <property type="entry name" value="Acetyltransf_1"/>
    <property type="match status" value="2"/>
</dbReference>
<evidence type="ECO:0000256" key="2">
    <source>
        <dbReference type="ARBA" id="ARBA00023315"/>
    </source>
</evidence>
<gene>
    <name evidence="4" type="primary">ypeA_10</name>
    <name evidence="4" type="ORF">GALL_332580</name>
</gene>
<keyword evidence="1 4" id="KW-0808">Transferase</keyword>
<name>A0A1J5QN01_9ZZZZ</name>
<organism evidence="4">
    <name type="scientific">mine drainage metagenome</name>
    <dbReference type="NCBI Taxonomy" id="410659"/>
    <lineage>
        <taxon>unclassified sequences</taxon>
        <taxon>metagenomes</taxon>
        <taxon>ecological metagenomes</taxon>
    </lineage>
</organism>
<accession>A0A1J5QN01</accession>
<keyword evidence="2" id="KW-0012">Acyltransferase</keyword>
<dbReference type="EMBL" id="MLJW01000581">
    <property type="protein sequence ID" value="OIQ84926.1"/>
    <property type="molecule type" value="Genomic_DNA"/>
</dbReference>
<comment type="caution">
    <text evidence="4">The sequence shown here is derived from an EMBL/GenBank/DDBJ whole genome shotgun (WGS) entry which is preliminary data.</text>
</comment>
<dbReference type="InterPro" id="IPR016181">
    <property type="entry name" value="Acyl_CoA_acyltransferase"/>
</dbReference>
<reference evidence="4" key="1">
    <citation type="submission" date="2016-10" db="EMBL/GenBank/DDBJ databases">
        <title>Sequence of Gallionella enrichment culture.</title>
        <authorList>
            <person name="Poehlein A."/>
            <person name="Muehling M."/>
            <person name="Daniel R."/>
        </authorList>
    </citation>
    <scope>NUCLEOTIDE SEQUENCE</scope>
</reference>
<dbReference type="SUPFAM" id="SSF55729">
    <property type="entry name" value="Acyl-CoA N-acyltransferases (Nat)"/>
    <property type="match status" value="2"/>
</dbReference>
<feature type="domain" description="N-acetyltransferase" evidence="3">
    <location>
        <begin position="209"/>
        <end position="356"/>
    </location>
</feature>
<dbReference type="PROSITE" id="PS51186">
    <property type="entry name" value="GNAT"/>
    <property type="match status" value="2"/>
</dbReference>